<proteinExistence type="predicted"/>
<dbReference type="Proteomes" id="UP001054857">
    <property type="component" value="Unassembled WGS sequence"/>
</dbReference>
<evidence type="ECO:0000256" key="2">
    <source>
        <dbReference type="ARBA" id="ARBA00023315"/>
    </source>
</evidence>
<evidence type="ECO:0000259" key="4">
    <source>
        <dbReference type="PROSITE" id="PS51186"/>
    </source>
</evidence>
<evidence type="ECO:0000256" key="1">
    <source>
        <dbReference type="ARBA" id="ARBA00022679"/>
    </source>
</evidence>
<evidence type="ECO:0000313" key="6">
    <source>
        <dbReference type="Proteomes" id="UP001054857"/>
    </source>
</evidence>
<dbReference type="InterPro" id="IPR050680">
    <property type="entry name" value="YpeA/RimI_acetyltransf"/>
</dbReference>
<accession>A0AAD3HSY1</accession>
<gene>
    <name evidence="5" type="ORF">Agub_g14505</name>
</gene>
<feature type="domain" description="N-acetyltransferase" evidence="4">
    <location>
        <begin position="133"/>
        <end position="225"/>
    </location>
</feature>
<evidence type="ECO:0000256" key="3">
    <source>
        <dbReference type="SAM" id="MobiDB-lite"/>
    </source>
</evidence>
<sequence>RLAESGDVAALAALDASCVAEGSAGWSQGIYQSDVRPGGPNLILLAELPTPPPPPAAPPPATQQAAAALPGEAPGSSTSCNSGSSSSSTTTTTTTTTTNNNNNRAAGSEAPPITTSTTPTSSTTSSSTSPMVVAALVCGSEAGGEVALTNLAVAAAQRRSGLGGRMVREALRRLGAERFPAFLEVRQDNVKAQALYGKFGFQVVGVRRRYNADGSDSLVMVRQPSPL</sequence>
<dbReference type="PANTHER" id="PTHR43420:SF44">
    <property type="entry name" value="ACETYLTRANSFERASE YPEA"/>
    <property type="match status" value="1"/>
</dbReference>
<dbReference type="Pfam" id="PF00583">
    <property type="entry name" value="Acetyltransf_1"/>
    <property type="match status" value="1"/>
</dbReference>
<dbReference type="AlphaFoldDB" id="A0AAD3HSY1"/>
<protein>
    <recommendedName>
        <fullName evidence="4">N-acetyltransferase domain-containing protein</fullName>
    </recommendedName>
</protein>
<dbReference type="InterPro" id="IPR016181">
    <property type="entry name" value="Acyl_CoA_acyltransferase"/>
</dbReference>
<feature type="compositionally biased region" description="Low complexity" evidence="3">
    <location>
        <begin position="62"/>
        <end position="103"/>
    </location>
</feature>
<reference evidence="5 6" key="1">
    <citation type="journal article" date="2021" name="Sci. Rep.">
        <title>Genome sequencing of the multicellular alga Astrephomene provides insights into convergent evolution of germ-soma differentiation.</title>
        <authorList>
            <person name="Yamashita S."/>
            <person name="Yamamoto K."/>
            <person name="Matsuzaki R."/>
            <person name="Suzuki S."/>
            <person name="Yamaguchi H."/>
            <person name="Hirooka S."/>
            <person name="Minakuchi Y."/>
            <person name="Miyagishima S."/>
            <person name="Kawachi M."/>
            <person name="Toyoda A."/>
            <person name="Nozaki H."/>
        </authorList>
    </citation>
    <scope>NUCLEOTIDE SEQUENCE [LARGE SCALE GENOMIC DNA]</scope>
    <source>
        <strain evidence="5 6">NIES-4017</strain>
    </source>
</reference>
<organism evidence="5 6">
    <name type="scientific">Astrephomene gubernaculifera</name>
    <dbReference type="NCBI Taxonomy" id="47775"/>
    <lineage>
        <taxon>Eukaryota</taxon>
        <taxon>Viridiplantae</taxon>
        <taxon>Chlorophyta</taxon>
        <taxon>core chlorophytes</taxon>
        <taxon>Chlorophyceae</taxon>
        <taxon>CS clade</taxon>
        <taxon>Chlamydomonadales</taxon>
        <taxon>Astrephomenaceae</taxon>
        <taxon>Astrephomene</taxon>
    </lineage>
</organism>
<dbReference type="InterPro" id="IPR000182">
    <property type="entry name" value="GNAT_dom"/>
</dbReference>
<keyword evidence="1" id="KW-0808">Transferase</keyword>
<dbReference type="EMBL" id="BMAR01000056">
    <property type="protein sequence ID" value="GFR51978.1"/>
    <property type="molecule type" value="Genomic_DNA"/>
</dbReference>
<dbReference type="GO" id="GO:0016747">
    <property type="term" value="F:acyltransferase activity, transferring groups other than amino-acyl groups"/>
    <property type="evidence" value="ECO:0007669"/>
    <property type="project" value="InterPro"/>
</dbReference>
<keyword evidence="2" id="KW-0012">Acyltransferase</keyword>
<feature type="compositionally biased region" description="Low complexity" evidence="3">
    <location>
        <begin position="114"/>
        <end position="128"/>
    </location>
</feature>
<comment type="caution">
    <text evidence="5">The sequence shown here is derived from an EMBL/GenBank/DDBJ whole genome shotgun (WGS) entry which is preliminary data.</text>
</comment>
<dbReference type="PANTHER" id="PTHR43420">
    <property type="entry name" value="ACETYLTRANSFERASE"/>
    <property type="match status" value="1"/>
</dbReference>
<feature type="non-terminal residue" evidence="5">
    <location>
        <position position="227"/>
    </location>
</feature>
<dbReference type="SUPFAM" id="SSF55729">
    <property type="entry name" value="Acyl-CoA N-acyltransferases (Nat)"/>
    <property type="match status" value="1"/>
</dbReference>
<evidence type="ECO:0000313" key="5">
    <source>
        <dbReference type="EMBL" id="GFR51978.1"/>
    </source>
</evidence>
<name>A0AAD3HSY1_9CHLO</name>
<dbReference type="PROSITE" id="PS51186">
    <property type="entry name" value="GNAT"/>
    <property type="match status" value="1"/>
</dbReference>
<dbReference type="Gene3D" id="3.40.630.30">
    <property type="match status" value="1"/>
</dbReference>
<keyword evidence="6" id="KW-1185">Reference proteome</keyword>
<feature type="region of interest" description="Disordered" evidence="3">
    <location>
        <begin position="44"/>
        <end position="128"/>
    </location>
</feature>
<feature type="compositionally biased region" description="Pro residues" evidence="3">
    <location>
        <begin position="49"/>
        <end position="61"/>
    </location>
</feature>